<dbReference type="GO" id="GO:0003723">
    <property type="term" value="F:RNA binding"/>
    <property type="evidence" value="ECO:0007669"/>
    <property type="project" value="UniProtKB-KW"/>
</dbReference>
<dbReference type="SUPFAM" id="SSF49879">
    <property type="entry name" value="SMAD/FHA domain"/>
    <property type="match status" value="1"/>
</dbReference>
<keyword evidence="2" id="KW-0547">Nucleotide-binding</keyword>
<dbReference type="InterPro" id="IPR003593">
    <property type="entry name" value="AAA+_ATPase"/>
</dbReference>
<dbReference type="InterPro" id="IPR003960">
    <property type="entry name" value="ATPase_AAA_CS"/>
</dbReference>
<dbReference type="PROSITE" id="PS50889">
    <property type="entry name" value="S4"/>
    <property type="match status" value="1"/>
</dbReference>
<dbReference type="InterPro" id="IPR041569">
    <property type="entry name" value="AAA_lid_3"/>
</dbReference>
<evidence type="ECO:0000256" key="6">
    <source>
        <dbReference type="PROSITE-ProRule" id="PRU00182"/>
    </source>
</evidence>
<feature type="compositionally biased region" description="Low complexity" evidence="7">
    <location>
        <begin position="260"/>
        <end position="274"/>
    </location>
</feature>
<keyword evidence="3" id="KW-1000">Mitochondrion outer membrane</keyword>
<dbReference type="Pfam" id="PF17862">
    <property type="entry name" value="AAA_lid_3"/>
    <property type="match status" value="1"/>
</dbReference>
<dbReference type="EMBL" id="JAVIJP010000013">
    <property type="protein sequence ID" value="KAL3644775.1"/>
    <property type="molecule type" value="Genomic_DNA"/>
</dbReference>
<keyword evidence="3" id="KW-0472">Membrane</keyword>
<sequence length="1226" mass="133659">MVETRRSSSSSKRPLSSPSSSLPNGKRSKSDASSSSTNNSSSSEEITGANPAKELDTGSADLASGGGSEKQSEDVASEKSPESVAAAAVDSMIDGDKGKSIRPCVNRVKKRQIKSNAGVAWGKLISQCSQNSHVVMHRPTFTVGQGRKCDLYVKDPAVSKSLCNLKHMESEVGESVTFLEITGEKGFVQVNGKSYYKDSTIVLKGGDEVVFSLSDKHAYIFQQLTNISASPMDKPPSVNTLEAHGGPIKAGELHTEARSDPSAVSVASALASSPNHSDELSLPPSQDGEDVVDHGSEIPSLPSAIEVFDNCRDTEMKDANVSVIDVKAGVSSPNAANKDLNVDAESVKGLAETNDFRSLLQILAGSTPHALDISSSISKIQNEHRALKNPLKDSEPSVSISSRRQAFKDTLRQGLLHSNNIETSFENFPYYLSETTKKVLIASTYIHLKCNKFAKLTSNLPTVCPRVLLSGPAGSEIYQETLTKALAKYFGAGLLIVDTILLPDGPTTKEADPVKEITKPKRSSVFLKRNVAAFHLKKPASCVEADITGGSTISSRALPKKEASTATSKSYTFKKGDRVKYVGHLKSGLSPAQIPLRGPNYGYRGKVVLAFEENGSSKIGVRFDRSIPEGNDLGGLCEEDRGFFCAADLLHLESSSADNVEKLVIDELFEVASIECKSRPLILYLKDIEKSLAANFEAYVALRIKLENLPENIVVISSHTQTDSREEKAHPGGLLLKKFGSNQTALLDFALPDNFSRLYDKSKDALKILKQFSCLFPNKVTIQTPQDETALVDWKQQLDRDIETMKSQSNIGSIRSVLNRTGLDCPDLETLCIKDLALTNESAEKIIGWALSHHFMHCSEPSLKESKLVISSESVTYGLSILQGIQNENKSLKKSLKDVVTENEFEKKLLAEVIPPGDIGVTFDDIGALENVKETLKELVMLPLQRPELFTKGQLTKPCKGILLFGPPGTGKTMLAKAVATDAGANFINISMSSITSKWFGEGEKYVKAVFSLASKIAPSVVFVDEVDSMLGRRENPGEHEAMRKMKNEFMMNWDGLRTKDKERVLVLAATNRPFDLDEAVIRRLPRRLMVNLPDAQNRAKILKVILAKEELASNIDLEAVANMTEGYSGSDLKNLCVTAAHCPIREILETEKKEKALALAENRPLPALHSSADVRLLSMDDFKFAHEQVCASVSSESKNMNELQQWNELYGEGGSRKKTSLSYFM</sequence>
<dbReference type="Gene3D" id="3.40.50.300">
    <property type="entry name" value="P-loop containing nucleotide triphosphate hydrolases"/>
    <property type="match status" value="1"/>
</dbReference>
<dbReference type="Gene3D" id="2.30.30.750">
    <property type="match status" value="1"/>
</dbReference>
<dbReference type="Gene3D" id="1.10.8.60">
    <property type="match status" value="1"/>
</dbReference>
<evidence type="ECO:0000256" key="4">
    <source>
        <dbReference type="ARBA" id="ARBA00022840"/>
    </source>
</evidence>
<dbReference type="InterPro" id="IPR008984">
    <property type="entry name" value="SMAD_FHA_dom_sf"/>
</dbReference>
<dbReference type="Proteomes" id="UP001632038">
    <property type="component" value="Unassembled WGS sequence"/>
</dbReference>
<feature type="compositionally biased region" description="Low complexity" evidence="7">
    <location>
        <begin position="7"/>
        <end position="23"/>
    </location>
</feature>
<feature type="compositionally biased region" description="Basic and acidic residues" evidence="7">
    <location>
        <begin position="70"/>
        <end position="81"/>
    </location>
</feature>
<dbReference type="PANTHER" id="PTHR45644:SF73">
    <property type="entry name" value="AAA-TYPE ATPASE FAMILY PROTEIN"/>
    <property type="match status" value="1"/>
</dbReference>
<dbReference type="AlphaFoldDB" id="A0ABD3DR51"/>
<dbReference type="InterPro" id="IPR047008">
    <property type="entry name" value="XRN1_SH3_sf"/>
</dbReference>
<dbReference type="Pfam" id="PF00004">
    <property type="entry name" value="AAA"/>
    <property type="match status" value="1"/>
</dbReference>
<feature type="compositionally biased region" description="Low complexity" evidence="7">
    <location>
        <begin position="31"/>
        <end position="43"/>
    </location>
</feature>
<protein>
    <recommendedName>
        <fullName evidence="8">AAA+ ATPase domain-containing protein</fullName>
    </recommendedName>
</protein>
<comment type="subcellular location">
    <subcellularLocation>
        <location evidence="1">Mitochondrion outer membrane</location>
        <topology evidence="1">Single-pass membrane protein</topology>
    </subcellularLocation>
</comment>
<gene>
    <name evidence="9" type="ORF">CASFOL_009955</name>
</gene>
<dbReference type="CDD" id="cd19520">
    <property type="entry name" value="RecA-like_ATAD1"/>
    <property type="match status" value="1"/>
</dbReference>
<name>A0ABD3DR51_9LAMI</name>
<dbReference type="InterPro" id="IPR027417">
    <property type="entry name" value="P-loop_NTPase"/>
</dbReference>
<evidence type="ECO:0000313" key="9">
    <source>
        <dbReference type="EMBL" id="KAL3644775.1"/>
    </source>
</evidence>
<evidence type="ECO:0000313" key="10">
    <source>
        <dbReference type="Proteomes" id="UP001632038"/>
    </source>
</evidence>
<evidence type="ECO:0000256" key="3">
    <source>
        <dbReference type="ARBA" id="ARBA00022787"/>
    </source>
</evidence>
<dbReference type="PANTHER" id="PTHR45644">
    <property type="entry name" value="AAA ATPASE, PUTATIVE (AFU_ORTHOLOGUE AFUA_2G12920)-RELATED-RELATED"/>
    <property type="match status" value="1"/>
</dbReference>
<dbReference type="Gene3D" id="2.60.200.20">
    <property type="match status" value="1"/>
</dbReference>
<evidence type="ECO:0000256" key="2">
    <source>
        <dbReference type="ARBA" id="ARBA00022741"/>
    </source>
</evidence>
<comment type="caution">
    <text evidence="9">The sequence shown here is derived from an EMBL/GenBank/DDBJ whole genome shotgun (WGS) entry which is preliminary data.</text>
</comment>
<dbReference type="InterPro" id="IPR051701">
    <property type="entry name" value="Mito_OM_Translocase_MSP1"/>
</dbReference>
<evidence type="ECO:0000256" key="7">
    <source>
        <dbReference type="SAM" id="MobiDB-lite"/>
    </source>
</evidence>
<keyword evidence="4" id="KW-0067">ATP-binding</keyword>
<dbReference type="GO" id="GO:0005524">
    <property type="term" value="F:ATP binding"/>
    <property type="evidence" value="ECO:0007669"/>
    <property type="project" value="UniProtKB-KW"/>
</dbReference>
<feature type="domain" description="AAA+ ATPase" evidence="8">
    <location>
        <begin position="958"/>
        <end position="1095"/>
    </location>
</feature>
<accession>A0ABD3DR51</accession>
<dbReference type="SMART" id="SM00382">
    <property type="entry name" value="AAA"/>
    <property type="match status" value="1"/>
</dbReference>
<reference evidence="10" key="1">
    <citation type="journal article" date="2024" name="IScience">
        <title>Strigolactones Initiate the Formation of Haustorium-like Structures in Castilleja.</title>
        <authorList>
            <person name="Buerger M."/>
            <person name="Peterson D."/>
            <person name="Chory J."/>
        </authorList>
    </citation>
    <scope>NUCLEOTIDE SEQUENCE [LARGE SCALE GENOMIC DNA]</scope>
</reference>
<feature type="region of interest" description="Disordered" evidence="7">
    <location>
        <begin position="254"/>
        <end position="299"/>
    </location>
</feature>
<keyword evidence="10" id="KW-1185">Reference proteome</keyword>
<keyword evidence="5" id="KW-0496">Mitochondrion</keyword>
<dbReference type="FunFam" id="3.40.50.300:FF:000416">
    <property type="entry name" value="p-loop nucleoside triphosphate hydrolase superfamily protein"/>
    <property type="match status" value="1"/>
</dbReference>
<evidence type="ECO:0000259" key="8">
    <source>
        <dbReference type="SMART" id="SM00382"/>
    </source>
</evidence>
<dbReference type="InterPro" id="IPR056653">
    <property type="entry name" value="DUF7751"/>
</dbReference>
<dbReference type="PROSITE" id="PS00674">
    <property type="entry name" value="AAA"/>
    <property type="match status" value="1"/>
</dbReference>
<organism evidence="9 10">
    <name type="scientific">Castilleja foliolosa</name>
    <dbReference type="NCBI Taxonomy" id="1961234"/>
    <lineage>
        <taxon>Eukaryota</taxon>
        <taxon>Viridiplantae</taxon>
        <taxon>Streptophyta</taxon>
        <taxon>Embryophyta</taxon>
        <taxon>Tracheophyta</taxon>
        <taxon>Spermatophyta</taxon>
        <taxon>Magnoliopsida</taxon>
        <taxon>eudicotyledons</taxon>
        <taxon>Gunneridae</taxon>
        <taxon>Pentapetalae</taxon>
        <taxon>asterids</taxon>
        <taxon>lamiids</taxon>
        <taxon>Lamiales</taxon>
        <taxon>Orobanchaceae</taxon>
        <taxon>Pedicularideae</taxon>
        <taxon>Castillejinae</taxon>
        <taxon>Castilleja</taxon>
    </lineage>
</organism>
<dbReference type="Pfam" id="PF24933">
    <property type="entry name" value="DUF7751"/>
    <property type="match status" value="1"/>
</dbReference>
<dbReference type="InterPro" id="IPR003959">
    <property type="entry name" value="ATPase_AAA_core"/>
</dbReference>
<dbReference type="SUPFAM" id="SSF52540">
    <property type="entry name" value="P-loop containing nucleoside triphosphate hydrolases"/>
    <property type="match status" value="1"/>
</dbReference>
<evidence type="ECO:0000256" key="5">
    <source>
        <dbReference type="ARBA" id="ARBA00023128"/>
    </source>
</evidence>
<proteinExistence type="predicted"/>
<dbReference type="GO" id="GO:0005741">
    <property type="term" value="C:mitochondrial outer membrane"/>
    <property type="evidence" value="ECO:0007669"/>
    <property type="project" value="UniProtKB-SubCell"/>
</dbReference>
<feature type="region of interest" description="Disordered" evidence="7">
    <location>
        <begin position="1"/>
        <end position="100"/>
    </location>
</feature>
<keyword evidence="6" id="KW-0694">RNA-binding</keyword>
<evidence type="ECO:0000256" key="1">
    <source>
        <dbReference type="ARBA" id="ARBA00004572"/>
    </source>
</evidence>